<feature type="domain" description="YknX-like C-terminal permuted SH3-like" evidence="5">
    <location>
        <begin position="289"/>
        <end position="349"/>
    </location>
</feature>
<comment type="similarity">
    <text evidence="1">Belongs to the membrane fusion protein (MFP) (TC 8.A.1) family.</text>
</comment>
<keyword evidence="7" id="KW-1185">Reference proteome</keyword>
<keyword evidence="6" id="KW-0449">Lipoprotein</keyword>
<evidence type="ECO:0000259" key="3">
    <source>
        <dbReference type="Pfam" id="PF25917"/>
    </source>
</evidence>
<evidence type="ECO:0000259" key="5">
    <source>
        <dbReference type="Pfam" id="PF25989"/>
    </source>
</evidence>
<feature type="signal peptide" evidence="2">
    <location>
        <begin position="1"/>
        <end position="19"/>
    </location>
</feature>
<dbReference type="PROSITE" id="PS51257">
    <property type="entry name" value="PROKAR_LIPOPROTEIN"/>
    <property type="match status" value="1"/>
</dbReference>
<feature type="domain" description="CusB-like beta-barrel" evidence="4">
    <location>
        <begin position="213"/>
        <end position="283"/>
    </location>
</feature>
<dbReference type="Gene3D" id="1.10.287.470">
    <property type="entry name" value="Helix hairpin bin"/>
    <property type="match status" value="1"/>
</dbReference>
<comment type="caution">
    <text evidence="6">The sequence shown here is derived from an EMBL/GenBank/DDBJ whole genome shotgun (WGS) entry which is preliminary data.</text>
</comment>
<dbReference type="AlphaFoldDB" id="R7ZXJ0"/>
<dbReference type="Proteomes" id="UP000013909">
    <property type="component" value="Unassembled WGS sequence"/>
</dbReference>
<dbReference type="InterPro" id="IPR006143">
    <property type="entry name" value="RND_pump_MFP"/>
</dbReference>
<dbReference type="Pfam" id="PF25989">
    <property type="entry name" value="YknX_C"/>
    <property type="match status" value="1"/>
</dbReference>
<dbReference type="PANTHER" id="PTHR30469">
    <property type="entry name" value="MULTIDRUG RESISTANCE PROTEIN MDTA"/>
    <property type="match status" value="1"/>
</dbReference>
<feature type="domain" description="Multidrug resistance protein MdtA-like barrel-sandwich hybrid" evidence="3">
    <location>
        <begin position="77"/>
        <end position="202"/>
    </location>
</feature>
<dbReference type="InterPro" id="IPR058792">
    <property type="entry name" value="Beta-barrel_RND_2"/>
</dbReference>
<evidence type="ECO:0000259" key="4">
    <source>
        <dbReference type="Pfam" id="PF25954"/>
    </source>
</evidence>
<evidence type="ECO:0000313" key="7">
    <source>
        <dbReference type="Proteomes" id="UP000013909"/>
    </source>
</evidence>
<dbReference type="STRING" id="1232681.ADIS_0684"/>
<proteinExistence type="inferred from homology"/>
<dbReference type="PANTHER" id="PTHR30469:SF38">
    <property type="entry name" value="HLYD FAMILY SECRETION PROTEIN"/>
    <property type="match status" value="1"/>
</dbReference>
<name>R7ZXJ0_9BACT</name>
<dbReference type="SUPFAM" id="SSF111369">
    <property type="entry name" value="HlyD-like secretion proteins"/>
    <property type="match status" value="1"/>
</dbReference>
<feature type="chain" id="PRO_5004462012" evidence="2">
    <location>
        <begin position="20"/>
        <end position="361"/>
    </location>
</feature>
<dbReference type="GO" id="GO:0015562">
    <property type="term" value="F:efflux transmembrane transporter activity"/>
    <property type="evidence" value="ECO:0007669"/>
    <property type="project" value="TreeGrafter"/>
</dbReference>
<protein>
    <submittedName>
        <fullName evidence="6">Putative ABC transport system, lipoprotein</fullName>
    </submittedName>
</protein>
<accession>R7ZXJ0</accession>
<dbReference type="Gene3D" id="2.40.30.170">
    <property type="match status" value="1"/>
</dbReference>
<reference evidence="6 7" key="1">
    <citation type="submission" date="2013-02" db="EMBL/GenBank/DDBJ databases">
        <title>A novel strain isolated from Lonar lake, Maharashtra, India.</title>
        <authorList>
            <person name="Singh A."/>
        </authorList>
    </citation>
    <scope>NUCLEOTIDE SEQUENCE [LARGE SCALE GENOMIC DNA]</scope>
    <source>
        <strain evidence="6 7">AK24</strain>
    </source>
</reference>
<dbReference type="Pfam" id="PF25954">
    <property type="entry name" value="Beta-barrel_RND_2"/>
    <property type="match status" value="1"/>
</dbReference>
<evidence type="ECO:0000256" key="1">
    <source>
        <dbReference type="ARBA" id="ARBA00009477"/>
    </source>
</evidence>
<dbReference type="GO" id="GO:1990281">
    <property type="term" value="C:efflux pump complex"/>
    <property type="evidence" value="ECO:0007669"/>
    <property type="project" value="TreeGrafter"/>
</dbReference>
<dbReference type="Gene3D" id="2.40.420.20">
    <property type="match status" value="1"/>
</dbReference>
<sequence>MSKAIVFCALLFVSSIFFGCKEEKEKGEEIPMESFREEVQPTSVQTGVSQRKSFDYLINATGKIEASSHVMVIVERQGYLTDLTVSEGDRVQAGQVIAKLDNRDSKFALEKARVELRSSMAVFENEKLGFPTIYGDPALDSLALAEWDTRLKAKSGVLSAEISLREAELEIEKSTIKAPITGTVADVKLKQGSLVNSGDEVCEIISTGQLEIRVKVLESDINFITTGQTAEIYPVSGGEEGLRGQVVAINPKVDENGLVQVTIKLQNQGRLLPGMNARAVIRAPQNNSLVVPKQAVVYRSGRPVVFTIENNQAIWNYVEVGKDNGREMEILDGLTADVEVIVSNNVQLAHQAPIRILNDAL</sequence>
<evidence type="ECO:0000313" key="6">
    <source>
        <dbReference type="EMBL" id="EON78787.1"/>
    </source>
</evidence>
<dbReference type="InterPro" id="IPR058637">
    <property type="entry name" value="YknX-like_C"/>
</dbReference>
<dbReference type="Pfam" id="PF25917">
    <property type="entry name" value="BSH_RND"/>
    <property type="match status" value="1"/>
</dbReference>
<dbReference type="EMBL" id="AQHR01000022">
    <property type="protein sequence ID" value="EON78787.1"/>
    <property type="molecule type" value="Genomic_DNA"/>
</dbReference>
<dbReference type="Gene3D" id="2.40.50.100">
    <property type="match status" value="1"/>
</dbReference>
<dbReference type="InterPro" id="IPR058625">
    <property type="entry name" value="MdtA-like_BSH"/>
</dbReference>
<dbReference type="RefSeq" id="WP_010852832.1">
    <property type="nucleotide sequence ID" value="NZ_AQHR01000022.1"/>
</dbReference>
<gene>
    <name evidence="6" type="ORF">ADIS_0684</name>
</gene>
<evidence type="ECO:0000256" key="2">
    <source>
        <dbReference type="SAM" id="SignalP"/>
    </source>
</evidence>
<keyword evidence="2" id="KW-0732">Signal</keyword>
<organism evidence="6 7">
    <name type="scientific">Lunatimonas lonarensis</name>
    <dbReference type="NCBI Taxonomy" id="1232681"/>
    <lineage>
        <taxon>Bacteria</taxon>
        <taxon>Pseudomonadati</taxon>
        <taxon>Bacteroidota</taxon>
        <taxon>Cytophagia</taxon>
        <taxon>Cytophagales</taxon>
        <taxon>Cyclobacteriaceae</taxon>
    </lineage>
</organism>
<dbReference type="NCBIfam" id="TIGR01730">
    <property type="entry name" value="RND_mfp"/>
    <property type="match status" value="1"/>
</dbReference>
<dbReference type="OrthoDB" id="1522646at2"/>